<accession>A0A3M7THB7</accession>
<proteinExistence type="predicted"/>
<evidence type="ECO:0000313" key="1">
    <source>
        <dbReference type="EMBL" id="RNA61590.1"/>
    </source>
</evidence>
<sequence length="629" mass="65514">MRKKHVLPLIFLGVLASGQVGINTSSPKSTLDIVAKNINGNLPEGVLPPRLTGDVLFTASTVGTYGADQNGVIVYVTEPASNVNQVGQTIQIDAAGFYYFDANQNRWKKLGSGSNIYNSDGTLSDSRYVTMNGNNLGFEGGRIGMGTGSPDPSAILDLTSTTLGLLPPRMTKVQMDTILHPSYGLVVFCTDCFGVNKGCLMINDSVTPTISNWGSLCSTNVATGAIDDLQCANASASGALHSGIAVSGVNITIPYSGGHSGTYFSGNFNSTGVTGLVARLHDGFISDGNGTLIFEITGTPSAAGTASFNITVGGKSCVFTADVDDFTASVASIDCGNAVFSPAAIIQGQSYTGTLTIPYTGGNGDAYTQQQFSQNGLTFTMPAGTLASGNGNFVYNITGTPTNVLTMSISINFGSVSCSVSKAVTTGGGGSSVNMCMGNSTNKGWMAHNLGADTSLDPNVPVKDIHGEYYQWGRQVPVANADTPPGGISPWNTEGAPNNAWNSGTEEAPVKTGIDPCPSGFRVPTRAEWVLLYNNSSPSRVGTFVSDFTNFGSALVYTCGINKLTLPASGHRVGYNSGGLSSRGSDGDYWTSTIENIHPYNMYFTKATIKPANTGTPKNYGFSVRCISE</sequence>
<organism evidence="1 2">
    <name type="scientific">Chryseobacterium nematophagum</name>
    <dbReference type="NCBI Taxonomy" id="2305228"/>
    <lineage>
        <taxon>Bacteria</taxon>
        <taxon>Pseudomonadati</taxon>
        <taxon>Bacteroidota</taxon>
        <taxon>Flavobacteriia</taxon>
        <taxon>Flavobacteriales</taxon>
        <taxon>Weeksellaceae</taxon>
        <taxon>Chryseobacterium group</taxon>
        <taxon>Chryseobacterium</taxon>
    </lineage>
</organism>
<dbReference type="AlphaFoldDB" id="A0A3M7THB7"/>
<dbReference type="EMBL" id="QWIU01000002">
    <property type="protein sequence ID" value="RNA61590.1"/>
    <property type="molecule type" value="Genomic_DNA"/>
</dbReference>
<evidence type="ECO:0000313" key="2">
    <source>
        <dbReference type="Proteomes" id="UP000278775"/>
    </source>
</evidence>
<gene>
    <name evidence="1" type="ORF">D1631_06435</name>
</gene>
<reference evidence="1 2" key="1">
    <citation type="submission" date="2018-08" db="EMBL/GenBank/DDBJ databases">
        <title>Chryseobacterium nematophagum: a novel matrix digesting pathogen of nematodes.</title>
        <authorList>
            <person name="Page A."/>
            <person name="Roberts M."/>
            <person name="Felix M.-A."/>
            <person name="Weir W."/>
        </authorList>
    </citation>
    <scope>NUCLEOTIDE SEQUENCE [LARGE SCALE GENOMIC DNA]</scope>
    <source>
        <strain evidence="1 2">JUb129</strain>
    </source>
</reference>
<dbReference type="RefSeq" id="WP_122635729.1">
    <property type="nucleotide sequence ID" value="NZ_QWIU01000002.1"/>
</dbReference>
<dbReference type="Proteomes" id="UP000278775">
    <property type="component" value="Unassembled WGS sequence"/>
</dbReference>
<protein>
    <submittedName>
        <fullName evidence="1">Uncharacterized protein</fullName>
    </submittedName>
</protein>
<dbReference type="OrthoDB" id="1453974at2"/>
<comment type="caution">
    <text evidence="1">The sequence shown here is derived from an EMBL/GenBank/DDBJ whole genome shotgun (WGS) entry which is preliminary data.</text>
</comment>
<name>A0A3M7THB7_9FLAO</name>